<name>A0A1B0B8X0_9MUSC</name>
<evidence type="ECO:0000313" key="1">
    <source>
        <dbReference type="EnsemblMetazoa" id="GPPI022585-PA"/>
    </source>
</evidence>
<evidence type="ECO:0000313" key="2">
    <source>
        <dbReference type="Proteomes" id="UP000092460"/>
    </source>
</evidence>
<reference evidence="1" key="2">
    <citation type="submission" date="2020-05" db="UniProtKB">
        <authorList>
            <consortium name="EnsemblMetazoa"/>
        </authorList>
    </citation>
    <scope>IDENTIFICATION</scope>
    <source>
        <strain evidence="1">IAEA</strain>
    </source>
</reference>
<dbReference type="EMBL" id="JXJN01010091">
    <property type="status" value="NOT_ANNOTATED_CDS"/>
    <property type="molecule type" value="Genomic_DNA"/>
</dbReference>
<accession>A0A1B0B8X0</accession>
<reference evidence="2" key="1">
    <citation type="submission" date="2015-01" db="EMBL/GenBank/DDBJ databases">
        <authorList>
            <person name="Aksoy S."/>
            <person name="Warren W."/>
            <person name="Wilson R.K."/>
        </authorList>
    </citation>
    <scope>NUCLEOTIDE SEQUENCE [LARGE SCALE GENOMIC DNA]</scope>
    <source>
        <strain evidence="2">IAEA</strain>
    </source>
</reference>
<dbReference type="EnsemblMetazoa" id="GPPI022585-RA">
    <property type="protein sequence ID" value="GPPI022585-PA"/>
    <property type="gene ID" value="GPPI022585"/>
</dbReference>
<dbReference type="Proteomes" id="UP000092460">
    <property type="component" value="Unassembled WGS sequence"/>
</dbReference>
<sequence>AVVTDYRARHWNTSEASTFRQHDCRYSHCLAVQLLGCLLLEAQGQDLLKSHGLFPDDNFPKPSKHRAEKWLFCSPCQFLRAKRNSVVDKLKVGKQNENLYVFV</sequence>
<keyword evidence="2" id="KW-1185">Reference proteome</keyword>
<proteinExistence type="predicted"/>
<organism evidence="1 2">
    <name type="scientific">Glossina palpalis gambiensis</name>
    <dbReference type="NCBI Taxonomy" id="67801"/>
    <lineage>
        <taxon>Eukaryota</taxon>
        <taxon>Metazoa</taxon>
        <taxon>Ecdysozoa</taxon>
        <taxon>Arthropoda</taxon>
        <taxon>Hexapoda</taxon>
        <taxon>Insecta</taxon>
        <taxon>Pterygota</taxon>
        <taxon>Neoptera</taxon>
        <taxon>Endopterygota</taxon>
        <taxon>Diptera</taxon>
        <taxon>Brachycera</taxon>
        <taxon>Muscomorpha</taxon>
        <taxon>Hippoboscoidea</taxon>
        <taxon>Glossinidae</taxon>
        <taxon>Glossina</taxon>
    </lineage>
</organism>
<dbReference type="AlphaFoldDB" id="A0A1B0B8X0"/>
<protein>
    <submittedName>
        <fullName evidence="1">Uncharacterized protein</fullName>
    </submittedName>
</protein>
<dbReference type="VEuPathDB" id="VectorBase:GPPI022585"/>